<dbReference type="InterPro" id="IPR000836">
    <property type="entry name" value="PRTase_dom"/>
</dbReference>
<feature type="domain" description="Phosphoribosyltransferase" evidence="1">
    <location>
        <begin position="83"/>
        <end position="202"/>
    </location>
</feature>
<dbReference type="InterPro" id="IPR029057">
    <property type="entry name" value="PRTase-like"/>
</dbReference>
<dbReference type="SUPFAM" id="SSF53271">
    <property type="entry name" value="PRTase-like"/>
    <property type="match status" value="1"/>
</dbReference>
<gene>
    <name evidence="2" type="ORF">MMF98_12885</name>
</gene>
<evidence type="ECO:0000313" key="3">
    <source>
        <dbReference type="Proteomes" id="UP001139447"/>
    </source>
</evidence>
<proteinExistence type="predicted"/>
<dbReference type="GO" id="GO:0016757">
    <property type="term" value="F:glycosyltransferase activity"/>
    <property type="evidence" value="ECO:0007669"/>
    <property type="project" value="UniProtKB-KW"/>
</dbReference>
<dbReference type="NCBIfam" id="NF004689">
    <property type="entry name" value="PRK06031.1"/>
    <property type="match status" value="1"/>
</dbReference>
<dbReference type="Gene3D" id="3.40.50.2020">
    <property type="match status" value="1"/>
</dbReference>
<evidence type="ECO:0000313" key="2">
    <source>
        <dbReference type="EMBL" id="MCJ0764104.1"/>
    </source>
</evidence>
<protein>
    <submittedName>
        <fullName evidence="2">Phosphoribosyltransferase</fullName>
    </submittedName>
</protein>
<sequence length="231" mass="25188">MAAHFTEATTGYWQQLLQPEDIARPEAPWRLGYPARLPDGRVLVLPIRELASEPGHAVASLLVNQASFEVVEVLGALLADALRPAEPELVIGLPTLGLSLAATVARQLGHSRFVPMGYSRKFWYDEALSAPVQSITSPTPGKRVYLDPHLLPLLAGRRVALVDDAVSTGTTLLAAWELLERLGVEVVACGVAMRQGRRWVERLGPQRAARLVGVFDSPLLRAVPEGWVLRD</sequence>
<dbReference type="Proteomes" id="UP001139447">
    <property type="component" value="Unassembled WGS sequence"/>
</dbReference>
<dbReference type="PANTHER" id="PTHR43218:SF1">
    <property type="entry name" value="PHOSPHORIBOSYLTRANSFERASE"/>
    <property type="match status" value="1"/>
</dbReference>
<dbReference type="EMBL" id="JALGBI010000001">
    <property type="protein sequence ID" value="MCJ0764104.1"/>
    <property type="molecule type" value="Genomic_DNA"/>
</dbReference>
<comment type="caution">
    <text evidence="2">The sequence shown here is derived from an EMBL/GenBank/DDBJ whole genome shotgun (WGS) entry which is preliminary data.</text>
</comment>
<keyword evidence="2" id="KW-0808">Transferase</keyword>
<organism evidence="2 3">
    <name type="scientific">Variovorax terrae</name>
    <dbReference type="NCBI Taxonomy" id="2923278"/>
    <lineage>
        <taxon>Bacteria</taxon>
        <taxon>Pseudomonadati</taxon>
        <taxon>Pseudomonadota</taxon>
        <taxon>Betaproteobacteria</taxon>
        <taxon>Burkholderiales</taxon>
        <taxon>Comamonadaceae</taxon>
        <taxon>Variovorax</taxon>
    </lineage>
</organism>
<dbReference type="AlphaFoldDB" id="A0A9X2AN77"/>
<name>A0A9X2AN77_9BURK</name>
<accession>A0A9X2AN77</accession>
<keyword evidence="2" id="KW-0328">Glycosyltransferase</keyword>
<dbReference type="CDD" id="cd06223">
    <property type="entry name" value="PRTases_typeI"/>
    <property type="match status" value="1"/>
</dbReference>
<evidence type="ECO:0000259" key="1">
    <source>
        <dbReference type="Pfam" id="PF00156"/>
    </source>
</evidence>
<dbReference type="PANTHER" id="PTHR43218">
    <property type="entry name" value="PHOSPHORIBOSYLTRANSFERASE-RELATED"/>
    <property type="match status" value="1"/>
</dbReference>
<dbReference type="RefSeq" id="WP_243306672.1">
    <property type="nucleotide sequence ID" value="NZ_JALGBI010000001.1"/>
</dbReference>
<keyword evidence="3" id="KW-1185">Reference proteome</keyword>
<dbReference type="Pfam" id="PF00156">
    <property type="entry name" value="Pribosyltran"/>
    <property type="match status" value="1"/>
</dbReference>
<reference evidence="2" key="1">
    <citation type="submission" date="2022-03" db="EMBL/GenBank/DDBJ databases">
        <authorList>
            <person name="Woo C.Y."/>
        </authorList>
    </citation>
    <scope>NUCLEOTIDE SEQUENCE</scope>
    <source>
        <strain evidence="2">CYS-02</strain>
    </source>
</reference>